<dbReference type="GO" id="GO:0005544">
    <property type="term" value="F:calcium-dependent phospholipid binding"/>
    <property type="evidence" value="ECO:0007669"/>
    <property type="project" value="InterPro"/>
</dbReference>
<comment type="similarity">
    <text evidence="1">Belongs to the annexin family.</text>
</comment>
<dbReference type="GO" id="GO:0005509">
    <property type="term" value="F:calcium ion binding"/>
    <property type="evidence" value="ECO:0007669"/>
    <property type="project" value="InterPro"/>
</dbReference>
<dbReference type="SMART" id="SM00335">
    <property type="entry name" value="ANX"/>
    <property type="match status" value="2"/>
</dbReference>
<proteinExistence type="inferred from homology"/>
<name>A0A5K3FZA6_MESCO</name>
<evidence type="ECO:0000256" key="1">
    <source>
        <dbReference type="ARBA" id="ARBA00007831"/>
    </source>
</evidence>
<sequence>MLLWCNLPFKCLNCYFAYADVLAKLLLIPGQILACHSLPLPWTRCNQSLLVAYPKHNLVKDIRTETSGDYRDALLQILEGTLDEPSAVKLRRLRPETVHEITNPLVAETYAEEIHKSGERCPDAVKAMYMRTIITRSPWQIYALDQAYLKTYGSSVTSAIKKGTTGSFKHFLQARVTYALDRPTFYAKLFHFAIAGPGTKDATLQRILALRADVDLQSIKERYELLYGETLLQAISEDTSREYRKLCIQLATECNNV</sequence>
<dbReference type="GO" id="GO:0001786">
    <property type="term" value="F:phosphatidylserine binding"/>
    <property type="evidence" value="ECO:0007669"/>
    <property type="project" value="TreeGrafter"/>
</dbReference>
<dbReference type="Gene3D" id="1.10.220.10">
    <property type="entry name" value="Annexin"/>
    <property type="match status" value="3"/>
</dbReference>
<evidence type="ECO:0000256" key="3">
    <source>
        <dbReference type="ARBA" id="ARBA00023216"/>
    </source>
</evidence>
<keyword evidence="2" id="KW-0677">Repeat</keyword>
<protein>
    <submittedName>
        <fullName evidence="4">Annexin</fullName>
    </submittedName>
</protein>
<dbReference type="InterPro" id="IPR018502">
    <property type="entry name" value="Annexin_repeat"/>
</dbReference>
<dbReference type="SUPFAM" id="SSF47874">
    <property type="entry name" value="Annexin"/>
    <property type="match status" value="1"/>
</dbReference>
<dbReference type="WBParaSite" id="MCU_012065-RA">
    <property type="protein sequence ID" value="MCU_012065-RA"/>
    <property type="gene ID" value="MCU_012065"/>
</dbReference>
<dbReference type="PANTHER" id="PTHR10502:SF102">
    <property type="entry name" value="ANNEXIN B11"/>
    <property type="match status" value="1"/>
</dbReference>
<dbReference type="AlphaFoldDB" id="A0A5K3FZA6"/>
<dbReference type="GO" id="GO:0005886">
    <property type="term" value="C:plasma membrane"/>
    <property type="evidence" value="ECO:0007669"/>
    <property type="project" value="TreeGrafter"/>
</dbReference>
<organism evidence="4">
    <name type="scientific">Mesocestoides corti</name>
    <name type="common">Flatworm</name>
    <dbReference type="NCBI Taxonomy" id="53468"/>
    <lineage>
        <taxon>Eukaryota</taxon>
        <taxon>Metazoa</taxon>
        <taxon>Spiralia</taxon>
        <taxon>Lophotrochozoa</taxon>
        <taxon>Platyhelminthes</taxon>
        <taxon>Cestoda</taxon>
        <taxon>Eucestoda</taxon>
        <taxon>Cyclophyllidea</taxon>
        <taxon>Mesocestoididae</taxon>
        <taxon>Mesocestoides</taxon>
    </lineage>
</organism>
<dbReference type="Pfam" id="PF00191">
    <property type="entry name" value="Annexin"/>
    <property type="match status" value="2"/>
</dbReference>
<keyword evidence="3" id="KW-0041">Annexin</keyword>
<evidence type="ECO:0000313" key="4">
    <source>
        <dbReference type="WBParaSite" id="MCU_012065-RA"/>
    </source>
</evidence>
<reference evidence="4" key="1">
    <citation type="submission" date="2019-11" db="UniProtKB">
        <authorList>
            <consortium name="WormBaseParasite"/>
        </authorList>
    </citation>
    <scope>IDENTIFICATION</scope>
</reference>
<dbReference type="GO" id="GO:0005737">
    <property type="term" value="C:cytoplasm"/>
    <property type="evidence" value="ECO:0007669"/>
    <property type="project" value="TreeGrafter"/>
</dbReference>
<accession>A0A5K3FZA6</accession>
<dbReference type="InterPro" id="IPR037104">
    <property type="entry name" value="Annexin_sf"/>
</dbReference>
<evidence type="ECO:0000256" key="2">
    <source>
        <dbReference type="ARBA" id="ARBA00022737"/>
    </source>
</evidence>
<dbReference type="PANTHER" id="PTHR10502">
    <property type="entry name" value="ANNEXIN"/>
    <property type="match status" value="1"/>
</dbReference>
<dbReference type="PROSITE" id="PS51897">
    <property type="entry name" value="ANNEXIN_2"/>
    <property type="match status" value="1"/>
</dbReference>